<organism evidence="14 15">
    <name type="scientific">Pseudonocardia hydrocarbonoxydans</name>
    <dbReference type="NCBI Taxonomy" id="76726"/>
    <lineage>
        <taxon>Bacteria</taxon>
        <taxon>Bacillati</taxon>
        <taxon>Actinomycetota</taxon>
        <taxon>Actinomycetes</taxon>
        <taxon>Pseudonocardiales</taxon>
        <taxon>Pseudonocardiaceae</taxon>
        <taxon>Pseudonocardia</taxon>
    </lineage>
</organism>
<keyword evidence="15" id="KW-1185">Reference proteome</keyword>
<keyword evidence="7" id="KW-0249">Electron transport</keyword>
<keyword evidence="5 13" id="KW-0812">Transmembrane</keyword>
<dbReference type="GO" id="GO:0009916">
    <property type="term" value="F:alternative oxidase activity"/>
    <property type="evidence" value="ECO:0007669"/>
    <property type="project" value="InterPro"/>
</dbReference>
<evidence type="ECO:0000256" key="4">
    <source>
        <dbReference type="ARBA" id="ARBA00022660"/>
    </source>
</evidence>
<evidence type="ECO:0000256" key="2">
    <source>
        <dbReference type="ARBA" id="ARBA00004370"/>
    </source>
</evidence>
<feature type="compositionally biased region" description="Gly residues" evidence="12">
    <location>
        <begin position="17"/>
        <end position="26"/>
    </location>
</feature>
<sequence length="319" mass="36008">MATPVPGTVAPRRCGAQAGGRTGGAAGSARRRDGGRLVPDAAGPRWTAQEDRHDRPDAHPPDPHRHPDPRRPVPHRRPDPRRPIPAAPSPGPAPLPLTAAQTPRLGRRALIHEHRVTLATPRRRYGPVARLLFVTMDLLYGRRGSLEKFMVLEVVARIPYRIWENAAYRALDRRHRDTGLAHRITERIVENREQQDNEQWHLLIIGELVAAQGGGRGRLRFGLLPWLMAVGYYHVAWLLFVLAPRASYRLNADFEDHAEHTYAEFVAAHPELEHLPHHSSFARRYGASGSVADLLRQIGHDERMHKLESERYLAAEPLR</sequence>
<dbReference type="GO" id="GO:0046872">
    <property type="term" value="F:metal ion binding"/>
    <property type="evidence" value="ECO:0007669"/>
    <property type="project" value="UniProtKB-KW"/>
</dbReference>
<evidence type="ECO:0000256" key="1">
    <source>
        <dbReference type="ARBA" id="ARBA00001962"/>
    </source>
</evidence>
<evidence type="ECO:0000256" key="3">
    <source>
        <dbReference type="ARBA" id="ARBA00022448"/>
    </source>
</evidence>
<evidence type="ECO:0008006" key="16">
    <source>
        <dbReference type="Google" id="ProtNLM"/>
    </source>
</evidence>
<comment type="caution">
    <text evidence="14">The sequence shown here is derived from an EMBL/GenBank/DDBJ whole genome shotgun (WGS) entry which is preliminary data.</text>
</comment>
<protein>
    <recommendedName>
        <fullName evidence="16">Alternative oxidase</fullName>
    </recommendedName>
</protein>
<comment type="subcellular location">
    <subcellularLocation>
        <location evidence="2">Membrane</location>
    </subcellularLocation>
</comment>
<evidence type="ECO:0000313" key="14">
    <source>
        <dbReference type="EMBL" id="GEC18787.1"/>
    </source>
</evidence>
<evidence type="ECO:0000256" key="10">
    <source>
        <dbReference type="ARBA" id="ARBA00023004"/>
    </source>
</evidence>
<dbReference type="EMBL" id="BJNG01000010">
    <property type="protein sequence ID" value="GEC18787.1"/>
    <property type="molecule type" value="Genomic_DNA"/>
</dbReference>
<evidence type="ECO:0000256" key="5">
    <source>
        <dbReference type="ARBA" id="ARBA00022692"/>
    </source>
</evidence>
<dbReference type="Pfam" id="PF01786">
    <property type="entry name" value="AOX"/>
    <property type="match status" value="1"/>
</dbReference>
<evidence type="ECO:0000313" key="15">
    <source>
        <dbReference type="Proteomes" id="UP000320338"/>
    </source>
</evidence>
<dbReference type="AlphaFoldDB" id="A0A4Y3WIM7"/>
<evidence type="ECO:0000256" key="13">
    <source>
        <dbReference type="SAM" id="Phobius"/>
    </source>
</evidence>
<gene>
    <name evidence="14" type="ORF">PHY01_10700</name>
</gene>
<reference evidence="14 15" key="1">
    <citation type="submission" date="2019-06" db="EMBL/GenBank/DDBJ databases">
        <title>Whole genome shotgun sequence of Pseudonocardia hydrocarbonoxydans NBRC 14498.</title>
        <authorList>
            <person name="Hosoyama A."/>
            <person name="Uohara A."/>
            <person name="Ohji S."/>
            <person name="Ichikawa N."/>
        </authorList>
    </citation>
    <scope>NUCLEOTIDE SEQUENCE [LARGE SCALE GENOMIC DNA]</scope>
    <source>
        <strain evidence="14 15">NBRC 14498</strain>
    </source>
</reference>
<feature type="transmembrane region" description="Helical" evidence="13">
    <location>
        <begin position="223"/>
        <end position="243"/>
    </location>
</feature>
<dbReference type="RefSeq" id="WP_141277407.1">
    <property type="nucleotide sequence ID" value="NZ_BAAARZ010000099.1"/>
</dbReference>
<dbReference type="InterPro" id="IPR002680">
    <property type="entry name" value="AOX"/>
</dbReference>
<comment type="cofactor">
    <cofactor evidence="1">
        <name>Fe cation</name>
        <dbReference type="ChEBI" id="CHEBI:24875"/>
    </cofactor>
</comment>
<keyword evidence="9" id="KW-0560">Oxidoreductase</keyword>
<evidence type="ECO:0000256" key="11">
    <source>
        <dbReference type="ARBA" id="ARBA00023136"/>
    </source>
</evidence>
<keyword evidence="6" id="KW-0479">Metal-binding</keyword>
<evidence type="ECO:0000256" key="6">
    <source>
        <dbReference type="ARBA" id="ARBA00022723"/>
    </source>
</evidence>
<keyword evidence="8 13" id="KW-1133">Transmembrane helix</keyword>
<name>A0A4Y3WIM7_9PSEU</name>
<dbReference type="Gene3D" id="1.20.1260.140">
    <property type="entry name" value="Alternative oxidase"/>
    <property type="match status" value="1"/>
</dbReference>
<feature type="compositionally biased region" description="Basic and acidic residues" evidence="12">
    <location>
        <begin position="48"/>
        <end position="82"/>
    </location>
</feature>
<dbReference type="OrthoDB" id="9801468at2"/>
<evidence type="ECO:0000256" key="8">
    <source>
        <dbReference type="ARBA" id="ARBA00022989"/>
    </source>
</evidence>
<dbReference type="InterPro" id="IPR038659">
    <property type="entry name" value="AOX_sf"/>
</dbReference>
<keyword evidence="4" id="KW-0679">Respiratory chain</keyword>
<accession>A0A4Y3WIM7</accession>
<proteinExistence type="predicted"/>
<evidence type="ECO:0000256" key="7">
    <source>
        <dbReference type="ARBA" id="ARBA00022982"/>
    </source>
</evidence>
<keyword evidence="10" id="KW-0408">Iron</keyword>
<evidence type="ECO:0000256" key="9">
    <source>
        <dbReference type="ARBA" id="ARBA00023002"/>
    </source>
</evidence>
<dbReference type="Proteomes" id="UP000320338">
    <property type="component" value="Unassembled WGS sequence"/>
</dbReference>
<keyword evidence="3" id="KW-0813">Transport</keyword>
<evidence type="ECO:0000256" key="12">
    <source>
        <dbReference type="SAM" id="MobiDB-lite"/>
    </source>
</evidence>
<feature type="compositionally biased region" description="Pro residues" evidence="12">
    <location>
        <begin position="83"/>
        <end position="95"/>
    </location>
</feature>
<dbReference type="GO" id="GO:0016020">
    <property type="term" value="C:membrane"/>
    <property type="evidence" value="ECO:0007669"/>
    <property type="project" value="UniProtKB-SubCell"/>
</dbReference>
<keyword evidence="11 13" id="KW-0472">Membrane</keyword>
<feature type="region of interest" description="Disordered" evidence="12">
    <location>
        <begin position="1"/>
        <end position="99"/>
    </location>
</feature>